<dbReference type="EMBL" id="JXTC01000816">
    <property type="protein sequence ID" value="PON36726.1"/>
    <property type="molecule type" value="Genomic_DNA"/>
</dbReference>
<gene>
    <name evidence="1" type="ORF">TorRG33x02_348770</name>
</gene>
<name>A0A2P5AJK1_TREOI</name>
<dbReference type="InParanoid" id="A0A2P5AJK1"/>
<protein>
    <submittedName>
        <fullName evidence="1">Uncharacterized protein</fullName>
    </submittedName>
</protein>
<comment type="caution">
    <text evidence="1">The sequence shown here is derived from an EMBL/GenBank/DDBJ whole genome shotgun (WGS) entry which is preliminary data.</text>
</comment>
<proteinExistence type="predicted"/>
<evidence type="ECO:0000313" key="2">
    <source>
        <dbReference type="Proteomes" id="UP000237000"/>
    </source>
</evidence>
<sequence>MFTTLIEFEIYIPCLFNFNCPWLVNIVQIYS</sequence>
<organism evidence="1 2">
    <name type="scientific">Trema orientale</name>
    <name type="common">Charcoal tree</name>
    <name type="synonym">Celtis orientalis</name>
    <dbReference type="NCBI Taxonomy" id="63057"/>
    <lineage>
        <taxon>Eukaryota</taxon>
        <taxon>Viridiplantae</taxon>
        <taxon>Streptophyta</taxon>
        <taxon>Embryophyta</taxon>
        <taxon>Tracheophyta</taxon>
        <taxon>Spermatophyta</taxon>
        <taxon>Magnoliopsida</taxon>
        <taxon>eudicotyledons</taxon>
        <taxon>Gunneridae</taxon>
        <taxon>Pentapetalae</taxon>
        <taxon>rosids</taxon>
        <taxon>fabids</taxon>
        <taxon>Rosales</taxon>
        <taxon>Cannabaceae</taxon>
        <taxon>Trema</taxon>
    </lineage>
</organism>
<accession>A0A2P5AJK1</accession>
<dbReference type="OrthoDB" id="10337154at2759"/>
<dbReference type="Proteomes" id="UP000237000">
    <property type="component" value="Unassembled WGS sequence"/>
</dbReference>
<keyword evidence="2" id="KW-1185">Reference proteome</keyword>
<dbReference type="AlphaFoldDB" id="A0A2P5AJK1"/>
<reference evidence="2" key="1">
    <citation type="submission" date="2016-06" db="EMBL/GenBank/DDBJ databases">
        <title>Parallel loss of symbiosis genes in relatives of nitrogen-fixing non-legume Parasponia.</title>
        <authorList>
            <person name="Van Velzen R."/>
            <person name="Holmer R."/>
            <person name="Bu F."/>
            <person name="Rutten L."/>
            <person name="Van Zeijl A."/>
            <person name="Liu W."/>
            <person name="Santuari L."/>
            <person name="Cao Q."/>
            <person name="Sharma T."/>
            <person name="Shen D."/>
            <person name="Roswanjaya Y."/>
            <person name="Wardhani T."/>
            <person name="Kalhor M.S."/>
            <person name="Jansen J."/>
            <person name="Van den Hoogen J."/>
            <person name="Gungor B."/>
            <person name="Hartog M."/>
            <person name="Hontelez J."/>
            <person name="Verver J."/>
            <person name="Yang W.-C."/>
            <person name="Schijlen E."/>
            <person name="Repin R."/>
            <person name="Schilthuizen M."/>
            <person name="Schranz E."/>
            <person name="Heidstra R."/>
            <person name="Miyata K."/>
            <person name="Fedorova E."/>
            <person name="Kohlen W."/>
            <person name="Bisseling T."/>
            <person name="Smit S."/>
            <person name="Geurts R."/>
        </authorList>
    </citation>
    <scope>NUCLEOTIDE SEQUENCE [LARGE SCALE GENOMIC DNA]</scope>
    <source>
        <strain evidence="2">cv. RG33-2</strain>
    </source>
</reference>
<evidence type="ECO:0000313" key="1">
    <source>
        <dbReference type="EMBL" id="PON36726.1"/>
    </source>
</evidence>